<accession>A0A088E4A1</accession>
<organism evidence="3 4">
    <name type="scientific">Metallosphaera sedula</name>
    <dbReference type="NCBI Taxonomy" id="43687"/>
    <lineage>
        <taxon>Archaea</taxon>
        <taxon>Thermoproteota</taxon>
        <taxon>Thermoprotei</taxon>
        <taxon>Sulfolobales</taxon>
        <taxon>Sulfolobaceae</taxon>
        <taxon>Metallosphaera</taxon>
    </lineage>
</organism>
<dbReference type="InterPro" id="IPR019267">
    <property type="entry name" value="CRISPR-assoc_Cas6_C"/>
</dbReference>
<dbReference type="Pfam" id="PF17952">
    <property type="entry name" value="Cas6_N"/>
    <property type="match status" value="1"/>
</dbReference>
<evidence type="ECO:0000259" key="1">
    <source>
        <dbReference type="Pfam" id="PF10040"/>
    </source>
</evidence>
<dbReference type="EMBL" id="CP008822">
    <property type="protein sequence ID" value="AIM27284.1"/>
    <property type="molecule type" value="Genomic_DNA"/>
</dbReference>
<sequence length="305" mass="34415">MHRNLALHAPPKCSYYPRLTCQFMQLMKMTFNVTPLHDVVLPPLSSKVLKYLVLSQQVLPFLEELVRSKDKQKPLFISNLALDGKRLYSRGEPITVKAKTRLTGSVTFPFSKEAFNVGGGRVKTVYGEYEISLKEVSVLDETPSTSTRGNLRVSFLTPALLCSKIYLPPFLREKYRRKKIGFSLIPTPGLVVAYGYRQYLALLGKTDSYENDIKTFKLLVMANALSRVVGYRLYPETVVIGEDEKGRLRLTRGVKGWIEFDIVGKLKESAAKYLEVASFLGIGRSRGIGLGEVHFKMVERGENSH</sequence>
<evidence type="ECO:0000313" key="3">
    <source>
        <dbReference type="EMBL" id="AIM27284.1"/>
    </source>
</evidence>
<gene>
    <name evidence="3" type="ORF">HA72_1137</name>
</gene>
<dbReference type="Gene3D" id="3.30.70.1900">
    <property type="match status" value="1"/>
</dbReference>
<evidence type="ECO:0008006" key="5">
    <source>
        <dbReference type="Google" id="ProtNLM"/>
    </source>
</evidence>
<dbReference type="InterPro" id="IPR041165">
    <property type="entry name" value="Cas6_N_arch"/>
</dbReference>
<dbReference type="Gene3D" id="2.40.30.310">
    <property type="match status" value="1"/>
</dbReference>
<evidence type="ECO:0000313" key="4">
    <source>
        <dbReference type="Proteomes" id="UP000029084"/>
    </source>
</evidence>
<feature type="domain" description="CRISPR-associated protein Cas6 C-terminal" evidence="1">
    <location>
        <begin position="153"/>
        <end position="293"/>
    </location>
</feature>
<evidence type="ECO:0000259" key="2">
    <source>
        <dbReference type="Pfam" id="PF17952"/>
    </source>
</evidence>
<name>A0A088E4A1_9CREN</name>
<dbReference type="OMA" id="WINYRAM"/>
<dbReference type="Proteomes" id="UP000029084">
    <property type="component" value="Chromosome"/>
</dbReference>
<dbReference type="AlphaFoldDB" id="A0A088E4A1"/>
<protein>
    <recommendedName>
        <fullName evidence="5">CRISPR-associated protein Cas6</fullName>
    </recommendedName>
</protein>
<feature type="domain" description="Cas6 N-terminal" evidence="2">
    <location>
        <begin position="27"/>
        <end position="139"/>
    </location>
</feature>
<reference evidence="3 4" key="1">
    <citation type="journal article" date="2014" name="J. Bacteriol.">
        <title>Role of an Archaeal PitA Transporter in the Copper and Arsenic Resistance of Metallosphaera sedula, an Extreme Thermoacidophile.</title>
        <authorList>
            <person name="McCarthy S."/>
            <person name="Ai C."/>
            <person name="Wheaton G."/>
            <person name="Tevatia R."/>
            <person name="Eckrich V."/>
            <person name="Kelly R."/>
            <person name="Blum P."/>
        </authorList>
    </citation>
    <scope>NUCLEOTIDE SEQUENCE [LARGE SCALE GENOMIC DNA]</scope>
    <source>
        <strain evidence="3 4">CuR1</strain>
    </source>
</reference>
<dbReference type="Pfam" id="PF10040">
    <property type="entry name" value="CRISPR_Cas6"/>
    <property type="match status" value="1"/>
</dbReference>
<proteinExistence type="predicted"/>